<feature type="domain" description="OmpR/PhoB-type" evidence="7">
    <location>
        <begin position="19"/>
        <end position="93"/>
    </location>
</feature>
<dbReference type="InterPro" id="IPR016032">
    <property type="entry name" value="Sig_transdc_resp-reg_C-effctor"/>
</dbReference>
<gene>
    <name evidence="9" type="ORF">NGF19_21630</name>
</gene>
<dbReference type="SUPFAM" id="SSF48452">
    <property type="entry name" value="TPR-like"/>
    <property type="match status" value="3"/>
</dbReference>
<protein>
    <submittedName>
        <fullName evidence="9">Tetratricopeptide repeat protein</fullName>
    </submittedName>
</protein>
<dbReference type="InterPro" id="IPR027417">
    <property type="entry name" value="P-loop_NTPase"/>
</dbReference>
<dbReference type="RefSeq" id="WP_252426727.1">
    <property type="nucleotide sequence ID" value="NZ_JAMWMR010000021.1"/>
</dbReference>
<dbReference type="SMART" id="SM01043">
    <property type="entry name" value="BTAD"/>
    <property type="match status" value="1"/>
</dbReference>
<dbReference type="InterPro" id="IPR005158">
    <property type="entry name" value="BTAD"/>
</dbReference>
<dbReference type="Gene3D" id="1.10.10.10">
    <property type="entry name" value="Winged helix-like DNA-binding domain superfamily/Winged helix DNA-binding domain"/>
    <property type="match status" value="2"/>
</dbReference>
<evidence type="ECO:0000256" key="3">
    <source>
        <dbReference type="ARBA" id="ARBA00023015"/>
    </source>
</evidence>
<dbReference type="Pfam" id="PF00486">
    <property type="entry name" value="Trans_reg_C"/>
    <property type="match status" value="1"/>
</dbReference>
<evidence type="ECO:0000313" key="9">
    <source>
        <dbReference type="EMBL" id="MCN9243351.1"/>
    </source>
</evidence>
<organism evidence="9 10">
    <name type="scientific">Streptomyces macrolidinus</name>
    <dbReference type="NCBI Taxonomy" id="2952607"/>
    <lineage>
        <taxon>Bacteria</taxon>
        <taxon>Bacillati</taxon>
        <taxon>Actinomycetota</taxon>
        <taxon>Actinomycetes</taxon>
        <taxon>Kitasatosporales</taxon>
        <taxon>Streptomycetaceae</taxon>
        <taxon>Streptomyces</taxon>
    </lineage>
</organism>
<dbReference type="Pfam" id="PF03704">
    <property type="entry name" value="BTAD"/>
    <property type="match status" value="1"/>
</dbReference>
<dbReference type="SUPFAM" id="SSF46894">
    <property type="entry name" value="C-terminal effector domain of the bipartite response regulators"/>
    <property type="match status" value="1"/>
</dbReference>
<dbReference type="PRINTS" id="PR00364">
    <property type="entry name" value="DISEASERSIST"/>
</dbReference>
<keyword evidence="10" id="KW-1185">Reference proteome</keyword>
<evidence type="ECO:0000256" key="5">
    <source>
        <dbReference type="ARBA" id="ARBA00023163"/>
    </source>
</evidence>
<dbReference type="InterPro" id="IPR036388">
    <property type="entry name" value="WH-like_DNA-bd_sf"/>
</dbReference>
<evidence type="ECO:0000259" key="8">
    <source>
        <dbReference type="SMART" id="SM01043"/>
    </source>
</evidence>
<feature type="domain" description="Bacterial transcriptional activator" evidence="8">
    <location>
        <begin position="100"/>
        <end position="244"/>
    </location>
</feature>
<dbReference type="PANTHER" id="PTHR35807">
    <property type="entry name" value="TRANSCRIPTIONAL REGULATOR REDD-RELATED"/>
    <property type="match status" value="1"/>
</dbReference>
<dbReference type="SMART" id="SM00862">
    <property type="entry name" value="Trans_reg_C"/>
    <property type="match status" value="1"/>
</dbReference>
<keyword evidence="4" id="KW-0238">DNA-binding</keyword>
<feature type="region of interest" description="Disordered" evidence="6">
    <location>
        <begin position="258"/>
        <end position="280"/>
    </location>
</feature>
<keyword evidence="3" id="KW-0805">Transcription regulation</keyword>
<sequence>MSGDVRFAVLGSLEVTVGDIWLKLGGPVPTRVLTTLLLEPGRMVPVSRLVEAVWDDSPPRTAEHQVRKAIADLRQRIPDGGALLVTEGPGYRLAVDPENLDLSRFSLRLRQAREAQESGRTAEAADLLRAALALWRGPVLGGSGGSVIAAASAVLEERRLAAVEQLVELRLALGESGELLGDLRQLIAEHPLWETLRGHLMVALYRSGRQAEALEEFRTVRDLLVEELGIDPSPRLTSLYEGILRDSPELAAVAPAVREQREAAPAEQPPATAPQSVTAPCTLPHDLTDFAGRDRELRRLLELAEPPEGDAVRIVAIDGMGGSGKTALAVRAAHRLADRYPDGQLYADLRGFTPGERPRRPAAVLGALLRTLGVPSERIPDDADGRVELWRATLAGRRLLLVLDNALDAAQVRPLIPASAGCLVLVASRNRLAGLDGADWLSLGTMSPSDSLELIRAALGAERAAAEPRAVAELSALCGRLPLALRVATARLCSRPRWTVRYLVERLDDEARRLDELTSGDHSVEATLRLSYQALDDEQRAAFRLLGLHPGAETDALAAAALLGVRPREAEDLLEHLLDMHLVEQYEIGRYAFHDLVRSFARRLLGQQRREERAAFGRLLDYCLAVTESACRTLYPGRARIGERSSTATAFQLPRLKDAVRAEEFFDREHVMLLAAVERAEREGFHHHAVHLARNLVFHLNSRSYLAEYLHAAGVAVAAARRLDEPRTLCLSLTNLSAVLWKLGRFREGIAAVSEALELTRRHGERGQESICLDQLGLLHSCLGHLGMAERYLEQAVALHEELPDGRQRSYAWCNLSTVYAWFGRYEDAAAAAERAALLCQGSEARGEEIIALTDLATARLGMGQPAAALVPLERALELGDESRMPENLALTLALAAEASEGVGAVERATQYAAESLRMIRSKGTATRNATVENVLGRFHRRRGDYPRALALHTSAHGHAVAVDYRMEIARALNEMAEVLEGMGDFRQSGVHRQRAYDLFKEMGVPMNASLMV</sequence>
<evidence type="ECO:0000259" key="7">
    <source>
        <dbReference type="SMART" id="SM00862"/>
    </source>
</evidence>
<dbReference type="Gene3D" id="1.25.40.10">
    <property type="entry name" value="Tetratricopeptide repeat domain"/>
    <property type="match status" value="3"/>
</dbReference>
<dbReference type="EMBL" id="JAMWMR010000021">
    <property type="protein sequence ID" value="MCN9243351.1"/>
    <property type="molecule type" value="Genomic_DNA"/>
</dbReference>
<proteinExistence type="inferred from homology"/>
<accession>A0ABT0ZIG4</accession>
<dbReference type="CDD" id="cd15831">
    <property type="entry name" value="BTAD"/>
    <property type="match status" value="1"/>
</dbReference>
<evidence type="ECO:0000256" key="2">
    <source>
        <dbReference type="ARBA" id="ARBA00023012"/>
    </source>
</evidence>
<dbReference type="PANTHER" id="PTHR35807:SF1">
    <property type="entry name" value="TRANSCRIPTIONAL REGULATOR REDD"/>
    <property type="match status" value="1"/>
</dbReference>
<name>A0ABT0ZIG4_9ACTN</name>
<dbReference type="SMART" id="SM00028">
    <property type="entry name" value="TPR"/>
    <property type="match status" value="7"/>
</dbReference>
<comment type="similarity">
    <text evidence="1">Belongs to the AfsR/DnrI/RedD regulatory family.</text>
</comment>
<evidence type="ECO:0000313" key="10">
    <source>
        <dbReference type="Proteomes" id="UP001523219"/>
    </source>
</evidence>
<dbReference type="InterPro" id="IPR001867">
    <property type="entry name" value="OmpR/PhoB-type_DNA-bd"/>
</dbReference>
<dbReference type="Proteomes" id="UP001523219">
    <property type="component" value="Unassembled WGS sequence"/>
</dbReference>
<keyword evidence="2" id="KW-0902">Two-component regulatory system</keyword>
<dbReference type="InterPro" id="IPR019734">
    <property type="entry name" value="TPR_rpt"/>
</dbReference>
<comment type="caution">
    <text evidence="9">The sequence shown here is derived from an EMBL/GenBank/DDBJ whole genome shotgun (WGS) entry which is preliminary data.</text>
</comment>
<dbReference type="InterPro" id="IPR051677">
    <property type="entry name" value="AfsR-DnrI-RedD_regulator"/>
</dbReference>
<reference evidence="9 10" key="1">
    <citation type="submission" date="2022-05" db="EMBL/GenBank/DDBJ databases">
        <title>Streptomyces sp. nov. RY43-2 isolated from soil of a peat swamp forest.</title>
        <authorList>
            <person name="Kanchanasin P."/>
            <person name="Tanasupawat S."/>
            <person name="Phongsopitanun W."/>
        </authorList>
    </citation>
    <scope>NUCLEOTIDE SEQUENCE [LARGE SCALE GENOMIC DNA]</scope>
    <source>
        <strain evidence="9 10">RY43-2</strain>
    </source>
</reference>
<evidence type="ECO:0000256" key="1">
    <source>
        <dbReference type="ARBA" id="ARBA00005820"/>
    </source>
</evidence>
<evidence type="ECO:0000256" key="4">
    <source>
        <dbReference type="ARBA" id="ARBA00023125"/>
    </source>
</evidence>
<dbReference type="SUPFAM" id="SSF52540">
    <property type="entry name" value="P-loop containing nucleoside triphosphate hydrolases"/>
    <property type="match status" value="1"/>
</dbReference>
<dbReference type="Gene3D" id="3.40.50.300">
    <property type="entry name" value="P-loop containing nucleotide triphosphate hydrolases"/>
    <property type="match status" value="1"/>
</dbReference>
<dbReference type="Pfam" id="PF13424">
    <property type="entry name" value="TPR_12"/>
    <property type="match status" value="1"/>
</dbReference>
<dbReference type="InterPro" id="IPR011990">
    <property type="entry name" value="TPR-like_helical_dom_sf"/>
</dbReference>
<keyword evidence="5" id="KW-0804">Transcription</keyword>
<evidence type="ECO:0000256" key="6">
    <source>
        <dbReference type="SAM" id="MobiDB-lite"/>
    </source>
</evidence>